<proteinExistence type="predicted"/>
<protein>
    <submittedName>
        <fullName evidence="1">Uncharacterized protein</fullName>
    </submittedName>
</protein>
<reference evidence="2 5" key="2">
    <citation type="submission" date="2018-02" db="EMBL/GenBank/DDBJ databases">
        <title>Complete genome sequencing of Faecalibacterium prausnitzii strains isolated from the human gut.</title>
        <authorList>
            <person name="Fitzgerald B.C."/>
            <person name="Shkoporov A.N."/>
            <person name="Ross P.R."/>
            <person name="Hill C."/>
        </authorList>
    </citation>
    <scope>NUCLEOTIDE SEQUENCE [LARGE SCALE GENOMIC DNA]</scope>
    <source>
        <strain evidence="2 5">APC942/31-1</strain>
    </source>
</reference>
<gene>
    <name evidence="2" type="ORF">C4886_03090</name>
    <name evidence="3" type="ORF">DXB38_15905</name>
    <name evidence="1" type="ORF">ERS852533_01877</name>
</gene>
<evidence type="ECO:0000313" key="3">
    <source>
        <dbReference type="EMBL" id="RGN83857.1"/>
    </source>
</evidence>
<evidence type="ECO:0000313" key="2">
    <source>
        <dbReference type="EMBL" id="RCH45814.1"/>
    </source>
</evidence>
<evidence type="ECO:0000313" key="5">
    <source>
        <dbReference type="Proteomes" id="UP000253208"/>
    </source>
</evidence>
<evidence type="ECO:0000313" key="6">
    <source>
        <dbReference type="Proteomes" id="UP000261105"/>
    </source>
</evidence>
<sequence>MKIKRGDIYYIELYLEPGKISDHNKRSNGTLSFTGVELMDAIVSAGMPDIYLNKANKRNRKEEIYFKIKLFETYVALLPNGELLFDPARKVYLDSTEIGAINYWIGMILITVLGKKKYGYEYMVHLSMISNFSSHPRIKKHRFFSVNGKTTYKSPDLIAINNSNRYYGVFESKGYSAYDSNAMERGYIQAKSIDKINGKPPKNSLVVMTVTGKRIEITEKDPEGGMEQIEVNLSFLQIYHYLPIVELIVELGPEEQEDWTFGSLVYEEEKYSIGIPTVLYKELLPIAEGKEENLLDEFLEKISSKETYLLDIVPDEARQHILHVK</sequence>
<dbReference type="EMBL" id="CZBA01000009">
    <property type="protein sequence ID" value="CUP59011.1"/>
    <property type="molecule type" value="Genomic_DNA"/>
</dbReference>
<evidence type="ECO:0000313" key="1">
    <source>
        <dbReference type="EMBL" id="CUP59011.1"/>
    </source>
</evidence>
<reference evidence="3 6" key="3">
    <citation type="submission" date="2018-08" db="EMBL/GenBank/DDBJ databases">
        <title>A genome reference for cultivated species of the human gut microbiota.</title>
        <authorList>
            <person name="Zou Y."/>
            <person name="Xue W."/>
            <person name="Luo G."/>
        </authorList>
    </citation>
    <scope>NUCLEOTIDE SEQUENCE [LARGE SCALE GENOMIC DNA]</scope>
    <source>
        <strain evidence="3 6">OM03-6</strain>
    </source>
</reference>
<name>A0A174PHE8_9FIRM</name>
<dbReference type="OrthoDB" id="11646at572511"/>
<reference evidence="1 4" key="1">
    <citation type="submission" date="2015-09" db="EMBL/GenBank/DDBJ databases">
        <authorList>
            <consortium name="Pathogen Informatics"/>
        </authorList>
    </citation>
    <scope>NUCLEOTIDE SEQUENCE [LARGE SCALE GENOMIC DNA]</scope>
    <source>
        <strain evidence="1 4">2789STDY5834921</strain>
    </source>
</reference>
<evidence type="ECO:0000313" key="4">
    <source>
        <dbReference type="Proteomes" id="UP000095413"/>
    </source>
</evidence>
<dbReference type="AlphaFoldDB" id="A0A174PHE8"/>
<dbReference type="Proteomes" id="UP000095413">
    <property type="component" value="Unassembled WGS sequence"/>
</dbReference>
<organism evidence="1 4">
    <name type="scientific">Blautia obeum</name>
    <dbReference type="NCBI Taxonomy" id="40520"/>
    <lineage>
        <taxon>Bacteria</taxon>
        <taxon>Bacillati</taxon>
        <taxon>Bacillota</taxon>
        <taxon>Clostridia</taxon>
        <taxon>Lachnospirales</taxon>
        <taxon>Lachnospiraceae</taxon>
        <taxon>Blautia</taxon>
    </lineage>
</organism>
<dbReference type="Proteomes" id="UP000253208">
    <property type="component" value="Unassembled WGS sequence"/>
</dbReference>
<dbReference type="EMBL" id="QSUZ01000037">
    <property type="protein sequence ID" value="RGN83857.1"/>
    <property type="molecule type" value="Genomic_DNA"/>
</dbReference>
<dbReference type="EMBL" id="PSQG01000003">
    <property type="protein sequence ID" value="RCH45814.1"/>
    <property type="molecule type" value="Genomic_DNA"/>
</dbReference>
<dbReference type="RefSeq" id="WP_055056117.1">
    <property type="nucleotide sequence ID" value="NZ_CAXSLC010000054.1"/>
</dbReference>
<dbReference type="Proteomes" id="UP000261105">
    <property type="component" value="Unassembled WGS sequence"/>
</dbReference>
<accession>A0A174PHE8</accession>